<dbReference type="InterPro" id="IPR014942">
    <property type="entry name" value="AbiEii"/>
</dbReference>
<dbReference type="Gene3D" id="1.20.58.1790">
    <property type="entry name" value="JHP933, helical tail domain"/>
    <property type="match status" value="1"/>
</dbReference>
<dbReference type="Gene3D" id="3.10.450.620">
    <property type="entry name" value="JHP933, nucleotidyltransferase-like core domain"/>
    <property type="match status" value="1"/>
</dbReference>
<dbReference type="RefSeq" id="WP_026745674.1">
    <property type="nucleotide sequence ID" value="NZ_AP019823.1"/>
</dbReference>
<accession>A0A510JJK5</accession>
<protein>
    <recommendedName>
        <fullName evidence="3">Nucleotidyl transferase AbiEii/AbiGii toxin family protein</fullName>
    </recommendedName>
</protein>
<dbReference type="InterPro" id="IPR043519">
    <property type="entry name" value="NT_sf"/>
</dbReference>
<dbReference type="KEGG" id="lhf:JCM16775_0730"/>
<gene>
    <name evidence="1" type="ORF">JCM16775_0730</name>
</gene>
<name>A0A510JJK5_9FUSO</name>
<keyword evidence="2" id="KW-1185">Reference proteome</keyword>
<dbReference type="EMBL" id="AP019823">
    <property type="protein sequence ID" value="BBM38023.1"/>
    <property type="molecule type" value="Genomic_DNA"/>
</dbReference>
<evidence type="ECO:0008006" key="3">
    <source>
        <dbReference type="Google" id="ProtNLM"/>
    </source>
</evidence>
<dbReference type="Proteomes" id="UP000321892">
    <property type="component" value="Chromosome"/>
</dbReference>
<evidence type="ECO:0000313" key="1">
    <source>
        <dbReference type="EMBL" id="BBM38023.1"/>
    </source>
</evidence>
<proteinExistence type="predicted"/>
<dbReference type="Pfam" id="PF08843">
    <property type="entry name" value="AbiEii"/>
    <property type="match status" value="1"/>
</dbReference>
<dbReference type="SUPFAM" id="SSF81301">
    <property type="entry name" value="Nucleotidyltransferase"/>
    <property type="match status" value="1"/>
</dbReference>
<sequence>MKEWQKDRIDIIKKILPKLGENYVLKGGTALLLYYGLDRFSEDVDLDSISGNMNILNKLKTIGQNKWNMIIKKDTETVFRVMVDYGATNNYGDYPLKIEISSRNKKFLQSKIYDYKNIAGVNVYSLEEILKMKIRAFNDRDKIRDFYDLSYFLKKQPEKFTKDMLIDFKERMDYKNLDTLSYLLKEEFEKNELKDISKNSEEIVLETYDKIENLVINYSKNKNLELNSEKNKEMER</sequence>
<dbReference type="AlphaFoldDB" id="A0A510JJK5"/>
<organism evidence="1 2">
    <name type="scientific">Leptotrichia hofstadii</name>
    <dbReference type="NCBI Taxonomy" id="157688"/>
    <lineage>
        <taxon>Bacteria</taxon>
        <taxon>Fusobacteriati</taxon>
        <taxon>Fusobacteriota</taxon>
        <taxon>Fusobacteriia</taxon>
        <taxon>Fusobacteriales</taxon>
        <taxon>Leptotrichiaceae</taxon>
        <taxon>Leptotrichia</taxon>
    </lineage>
</organism>
<reference evidence="1 2" key="1">
    <citation type="submission" date="2019-07" db="EMBL/GenBank/DDBJ databases">
        <title>Complete Genome Sequence of Leptotrichia hofstadii Strain JCM16775.</title>
        <authorList>
            <person name="Watanabe S."/>
            <person name="Cui L."/>
        </authorList>
    </citation>
    <scope>NUCLEOTIDE SEQUENCE [LARGE SCALE GENOMIC DNA]</scope>
    <source>
        <strain evidence="1 2">JCM16775</strain>
    </source>
</reference>
<evidence type="ECO:0000313" key="2">
    <source>
        <dbReference type="Proteomes" id="UP000321892"/>
    </source>
</evidence>